<dbReference type="Gene3D" id="3.90.180.10">
    <property type="entry name" value="Medium-chain alcohol dehydrogenases, catalytic domain"/>
    <property type="match status" value="1"/>
</dbReference>
<evidence type="ECO:0000259" key="3">
    <source>
        <dbReference type="SMART" id="SM00829"/>
    </source>
</evidence>
<dbReference type="OrthoDB" id="48317at2759"/>
<dbReference type="InterPro" id="IPR013149">
    <property type="entry name" value="ADH-like_C"/>
</dbReference>
<dbReference type="SUPFAM" id="SSF50129">
    <property type="entry name" value="GroES-like"/>
    <property type="match status" value="1"/>
</dbReference>
<accession>A0A0F8DGH9</accession>
<dbReference type="GO" id="GO:0016651">
    <property type="term" value="F:oxidoreductase activity, acting on NAD(P)H"/>
    <property type="evidence" value="ECO:0007669"/>
    <property type="project" value="InterPro"/>
</dbReference>
<protein>
    <submittedName>
        <fullName evidence="4">Protein TOXD</fullName>
    </submittedName>
</protein>
<dbReference type="SMART" id="SM00829">
    <property type="entry name" value="PKS_ER"/>
    <property type="match status" value="1"/>
</dbReference>
<reference evidence="4 5" key="1">
    <citation type="submission" date="2015-04" db="EMBL/GenBank/DDBJ databases">
        <title>Genome sequence of Ceratocystis platani, a major pathogen of plane trees.</title>
        <authorList>
            <person name="Belbahri L."/>
        </authorList>
    </citation>
    <scope>NUCLEOTIDE SEQUENCE [LARGE SCALE GENOMIC DNA]</scope>
    <source>
        <strain evidence="4 5">CFO</strain>
    </source>
</reference>
<evidence type="ECO:0000313" key="4">
    <source>
        <dbReference type="EMBL" id="KKF95044.1"/>
    </source>
</evidence>
<dbReference type="InterPro" id="IPR036291">
    <property type="entry name" value="NAD(P)-bd_dom_sf"/>
</dbReference>
<organism evidence="4 5">
    <name type="scientific">Ceratocystis fimbriata f. sp. platani</name>
    <dbReference type="NCBI Taxonomy" id="88771"/>
    <lineage>
        <taxon>Eukaryota</taxon>
        <taxon>Fungi</taxon>
        <taxon>Dikarya</taxon>
        <taxon>Ascomycota</taxon>
        <taxon>Pezizomycotina</taxon>
        <taxon>Sordariomycetes</taxon>
        <taxon>Hypocreomycetidae</taxon>
        <taxon>Microascales</taxon>
        <taxon>Ceratocystidaceae</taxon>
        <taxon>Ceratocystis</taxon>
    </lineage>
</organism>
<gene>
    <name evidence="4" type="primary">TOXD</name>
    <name evidence="4" type="ORF">CFO_g2625</name>
</gene>
<dbReference type="AlphaFoldDB" id="A0A0F8DGH9"/>
<name>A0A0F8DGH9_CERFI</name>
<evidence type="ECO:0000313" key="5">
    <source>
        <dbReference type="Proteomes" id="UP000034841"/>
    </source>
</evidence>
<comment type="caution">
    <text evidence="4">The sequence shown here is derived from an EMBL/GenBank/DDBJ whole genome shotgun (WGS) entry which is preliminary data.</text>
</comment>
<sequence>MSSNRVITVTANAKAEILDVAVPELPGPDYILVKVTAVALNPTDWKHIDQADFFGCVGANLGCDYAGIVEKVGSGVTKEFKKGDRISGPVNGGNGLSHVNGSFGNYIVVKGDLQIKTPDNISDEQAATLGIAVTTATLANAFFSLLCSQGQGLYQKLGLPLPSPTSSSTGTILIYGGSGAMGNMGIQFAKLSGFEVITTCSPRNFDLVKALGADHVFDYNDAGSAAAIRQLTNNKLAYAWDTISKPETGRFCAEALSTEGGKYSSLLPGVEDAIKEVNPKVQVDMSVFYAAFGEPFKLVAEVPADMENYEFAKKIWSLAAGWLSEGKLKPSKVDLNRGGKSFEGIFVGLDYLKNGNVSGSKLVYTI</sequence>
<dbReference type="CDD" id="cd08249">
    <property type="entry name" value="enoyl_reductase_like"/>
    <property type="match status" value="1"/>
</dbReference>
<keyword evidence="5" id="KW-1185">Reference proteome</keyword>
<dbReference type="Gene3D" id="3.40.50.720">
    <property type="entry name" value="NAD(P)-binding Rossmann-like Domain"/>
    <property type="match status" value="1"/>
</dbReference>
<keyword evidence="2" id="KW-0560">Oxidoreductase</keyword>
<dbReference type="InterPro" id="IPR013154">
    <property type="entry name" value="ADH-like_N"/>
</dbReference>
<proteinExistence type="inferred from homology"/>
<evidence type="ECO:0000256" key="1">
    <source>
        <dbReference type="ARBA" id="ARBA00008072"/>
    </source>
</evidence>
<dbReference type="InterPro" id="IPR011032">
    <property type="entry name" value="GroES-like_sf"/>
</dbReference>
<dbReference type="InterPro" id="IPR020843">
    <property type="entry name" value="ER"/>
</dbReference>
<dbReference type="Pfam" id="PF00107">
    <property type="entry name" value="ADH_zinc_N"/>
    <property type="match status" value="1"/>
</dbReference>
<feature type="domain" description="Enoyl reductase (ER)" evidence="3">
    <location>
        <begin position="8"/>
        <end position="363"/>
    </location>
</feature>
<comment type="similarity">
    <text evidence="1">Belongs to the zinc-containing alcohol dehydrogenase family.</text>
</comment>
<dbReference type="EMBL" id="LBBL01000124">
    <property type="protein sequence ID" value="KKF95044.1"/>
    <property type="molecule type" value="Genomic_DNA"/>
</dbReference>
<dbReference type="Proteomes" id="UP000034841">
    <property type="component" value="Unassembled WGS sequence"/>
</dbReference>
<dbReference type="InterPro" id="IPR047122">
    <property type="entry name" value="Trans-enoyl_RdTase-like"/>
</dbReference>
<dbReference type="SUPFAM" id="SSF51735">
    <property type="entry name" value="NAD(P)-binding Rossmann-fold domains"/>
    <property type="match status" value="1"/>
</dbReference>
<dbReference type="PANTHER" id="PTHR45348:SF2">
    <property type="entry name" value="ZINC-TYPE ALCOHOL DEHYDROGENASE-LIKE PROTEIN C2E1P3.01"/>
    <property type="match status" value="1"/>
</dbReference>
<dbReference type="Pfam" id="PF08240">
    <property type="entry name" value="ADH_N"/>
    <property type="match status" value="1"/>
</dbReference>
<evidence type="ECO:0000256" key="2">
    <source>
        <dbReference type="ARBA" id="ARBA00023002"/>
    </source>
</evidence>
<dbReference type="PANTHER" id="PTHR45348">
    <property type="entry name" value="HYPOTHETICAL OXIDOREDUCTASE (EUROFUNG)"/>
    <property type="match status" value="1"/>
</dbReference>